<reference evidence="3" key="1">
    <citation type="journal article" date="2019" name="Int. J. Syst. Evol. Microbiol.">
        <title>The Global Catalogue of Microorganisms (GCM) 10K type strain sequencing project: providing services to taxonomists for standard genome sequencing and annotation.</title>
        <authorList>
            <consortium name="The Broad Institute Genomics Platform"/>
            <consortium name="The Broad Institute Genome Sequencing Center for Infectious Disease"/>
            <person name="Wu L."/>
            <person name="Ma J."/>
        </authorList>
    </citation>
    <scope>NUCLEOTIDE SEQUENCE [LARGE SCALE GENOMIC DNA]</scope>
    <source>
        <strain evidence="3">JCM 17666</strain>
    </source>
</reference>
<evidence type="ECO:0000256" key="1">
    <source>
        <dbReference type="SAM" id="MobiDB-lite"/>
    </source>
</evidence>
<evidence type="ECO:0000313" key="3">
    <source>
        <dbReference type="Proteomes" id="UP001501671"/>
    </source>
</evidence>
<dbReference type="RefSeq" id="WP_345246148.1">
    <property type="nucleotide sequence ID" value="NZ_BAABFO010000002.1"/>
</dbReference>
<name>A0ABP8GHF6_9BURK</name>
<feature type="compositionally biased region" description="Basic and acidic residues" evidence="1">
    <location>
        <begin position="77"/>
        <end position="87"/>
    </location>
</feature>
<sequence>MKNVPDTNAAAPRPRHMSDQEERRPDMDHPPRAGDTETLFDRGTAAEEQEARTGTLPGAEDFTRMRPDGRGAGAPGGDRDDPADPDRTAGFTEDGNAPGMREGRPGK</sequence>
<gene>
    <name evidence="2" type="ORF">GCM10023144_05820</name>
</gene>
<proteinExistence type="predicted"/>
<accession>A0ABP8GHF6</accession>
<evidence type="ECO:0008006" key="4">
    <source>
        <dbReference type="Google" id="ProtNLM"/>
    </source>
</evidence>
<feature type="compositionally biased region" description="Basic and acidic residues" evidence="1">
    <location>
        <begin position="16"/>
        <end position="35"/>
    </location>
</feature>
<keyword evidence="3" id="KW-1185">Reference proteome</keyword>
<feature type="region of interest" description="Disordered" evidence="1">
    <location>
        <begin position="1"/>
        <end position="107"/>
    </location>
</feature>
<protein>
    <recommendedName>
        <fullName evidence="4">MatE family transporter</fullName>
    </recommendedName>
</protein>
<dbReference type="EMBL" id="BAABFO010000002">
    <property type="protein sequence ID" value="GAA4324339.1"/>
    <property type="molecule type" value="Genomic_DNA"/>
</dbReference>
<comment type="caution">
    <text evidence="2">The sequence shown here is derived from an EMBL/GenBank/DDBJ whole genome shotgun (WGS) entry which is preliminary data.</text>
</comment>
<organism evidence="2 3">
    <name type="scientific">Pigmentiphaga soli</name>
    <dbReference type="NCBI Taxonomy" id="1007095"/>
    <lineage>
        <taxon>Bacteria</taxon>
        <taxon>Pseudomonadati</taxon>
        <taxon>Pseudomonadota</taxon>
        <taxon>Betaproteobacteria</taxon>
        <taxon>Burkholderiales</taxon>
        <taxon>Alcaligenaceae</taxon>
        <taxon>Pigmentiphaga</taxon>
    </lineage>
</organism>
<evidence type="ECO:0000313" key="2">
    <source>
        <dbReference type="EMBL" id="GAA4324339.1"/>
    </source>
</evidence>
<dbReference type="Proteomes" id="UP001501671">
    <property type="component" value="Unassembled WGS sequence"/>
</dbReference>